<sequence length="368" mass="40563">MATANEILQSVTIRHQLELQRYNNHAAQKMVALLNRSDADLIAQLQIAIDRAGSNWSVDRLESLLSQVRSLNAAAYTATGQALTTELVQFSAYEAAKQILMLTKAIPAEVLAKLPLVSVSGAQVHAAAMARPFQGRLLSEWMQGLESGRAQKIRDAVRIGFTESQTTEQIIRRIKGTKAKRYADGLLDKPRADLETVVRSAISHTAAYARNATAQANADIIASVDWLSTLDSHTTLQWCVPRDGKRYTLEHKPIGHNYPWLSGPGAIHWGCRSTSTFTLKSAEQMRLNGLSPGTRASMNGQVAADLTYADWLKDQPASVQDDVLGVLRGRLYRKGKLPVDRFTDNKGLLYSLDELRQRDAEAFKLAGL</sequence>
<dbReference type="EMBL" id="MWIO01000045">
    <property type="protein sequence ID" value="THD06115.1"/>
    <property type="molecule type" value="Genomic_DNA"/>
</dbReference>
<dbReference type="AlphaFoldDB" id="A0A4S3KCF7"/>
<evidence type="ECO:0000313" key="2">
    <source>
        <dbReference type="Proteomes" id="UP000306317"/>
    </source>
</evidence>
<evidence type="ECO:0008006" key="3">
    <source>
        <dbReference type="Google" id="ProtNLM"/>
    </source>
</evidence>
<accession>A0A4S3KCF7</accession>
<proteinExistence type="predicted"/>
<dbReference type="PIRSF" id="PIRSF034565">
    <property type="entry name" value="UCP034565"/>
    <property type="match status" value="1"/>
</dbReference>
<reference evidence="1 2" key="1">
    <citation type="submission" date="2017-02" db="EMBL/GenBank/DDBJ databases">
        <title>Whole genome sequencing of Rhodanobacter lindaniclasticus DSM 17932.</title>
        <authorList>
            <person name="Kumar S."/>
            <person name="Patil P."/>
            <person name="Patil P.B."/>
        </authorList>
    </citation>
    <scope>NUCLEOTIDE SEQUENCE [LARGE SCALE GENOMIC DNA]</scope>
    <source>
        <strain evidence="1 2">DSM 17932</strain>
    </source>
</reference>
<keyword evidence="2" id="KW-1185">Reference proteome</keyword>
<dbReference type="InterPro" id="IPR017029">
    <property type="entry name" value="Phage_head_put"/>
</dbReference>
<comment type="caution">
    <text evidence="1">The sequence shown here is derived from an EMBL/GenBank/DDBJ whole genome shotgun (WGS) entry which is preliminary data.</text>
</comment>
<name>A0A4S3KCF7_9GAMM</name>
<dbReference type="Proteomes" id="UP000306317">
    <property type="component" value="Unassembled WGS sequence"/>
</dbReference>
<gene>
    <name evidence="1" type="ORF">B1991_14320</name>
</gene>
<evidence type="ECO:0000313" key="1">
    <source>
        <dbReference type="EMBL" id="THD06115.1"/>
    </source>
</evidence>
<protein>
    <recommendedName>
        <fullName evidence="3">Phage head morphogenesis domain-containing protein</fullName>
    </recommendedName>
</protein>
<organism evidence="1 2">
    <name type="scientific">Rhodanobacter lindaniclasticus</name>
    <dbReference type="NCBI Taxonomy" id="75310"/>
    <lineage>
        <taxon>Bacteria</taxon>
        <taxon>Pseudomonadati</taxon>
        <taxon>Pseudomonadota</taxon>
        <taxon>Gammaproteobacteria</taxon>
        <taxon>Lysobacterales</taxon>
        <taxon>Rhodanobacteraceae</taxon>
        <taxon>Rhodanobacter</taxon>
    </lineage>
</organism>
<dbReference type="RefSeq" id="WP_136259358.1">
    <property type="nucleotide sequence ID" value="NZ_MWIO01000045.1"/>
</dbReference>
<dbReference type="OrthoDB" id="8614104at2"/>